<dbReference type="eggNOG" id="KOG0206">
    <property type="taxonomic scope" value="Eukaryota"/>
</dbReference>
<feature type="transmembrane region" description="Helical" evidence="18">
    <location>
        <begin position="1131"/>
        <end position="1148"/>
    </location>
</feature>
<dbReference type="GO" id="GO:0005802">
    <property type="term" value="C:trans-Golgi network"/>
    <property type="evidence" value="ECO:0007669"/>
    <property type="project" value="TreeGrafter"/>
</dbReference>
<protein>
    <recommendedName>
        <fullName evidence="3">P-type phospholipid transporter</fullName>
        <ecNumber evidence="3">7.6.2.1</ecNumber>
    </recommendedName>
</protein>
<dbReference type="GO" id="GO:0006892">
    <property type="term" value="P:post-Golgi vesicle-mediated transport"/>
    <property type="evidence" value="ECO:0007669"/>
    <property type="project" value="TreeGrafter"/>
</dbReference>
<feature type="binding site" evidence="15">
    <location>
        <position position="463"/>
    </location>
    <ligand>
        <name>ATP</name>
        <dbReference type="ChEBI" id="CHEBI:30616"/>
    </ligand>
</feature>
<feature type="domain" description="Ribosomal RNA-processing protein 14/surfeit locus protein 6 C-terminal" evidence="19">
    <location>
        <begin position="1612"/>
        <end position="1812"/>
    </location>
</feature>
<dbReference type="SUPFAM" id="SSF81653">
    <property type="entry name" value="Calcium ATPase, transduction domain A"/>
    <property type="match status" value="1"/>
</dbReference>
<evidence type="ECO:0000256" key="2">
    <source>
        <dbReference type="ARBA" id="ARBA00008109"/>
    </source>
</evidence>
<dbReference type="SFLD" id="SFLDG00002">
    <property type="entry name" value="C1.7:_P-type_atpase_like"/>
    <property type="match status" value="1"/>
</dbReference>
<evidence type="ECO:0000256" key="7">
    <source>
        <dbReference type="ARBA" id="ARBA00022840"/>
    </source>
</evidence>
<dbReference type="InterPro" id="IPR029190">
    <property type="entry name" value="Rrp14/SURF6_C"/>
</dbReference>
<feature type="binding site" evidence="16">
    <location>
        <position position="464"/>
    </location>
    <ligand>
        <name>Mg(2+)</name>
        <dbReference type="ChEBI" id="CHEBI:18420"/>
    </ligand>
</feature>
<feature type="transmembrane region" description="Helical" evidence="18">
    <location>
        <begin position="1205"/>
        <end position="1228"/>
    </location>
</feature>
<feature type="binding site" evidence="16">
    <location>
        <position position="962"/>
    </location>
    <ligand>
        <name>Mg(2+)</name>
        <dbReference type="ChEBI" id="CHEBI:18420"/>
    </ligand>
</feature>
<keyword evidence="8 16" id="KW-0460">Magnesium</keyword>
<feature type="binding site" evidence="16">
    <location>
        <position position="958"/>
    </location>
    <ligand>
        <name>Mg(2+)</name>
        <dbReference type="ChEBI" id="CHEBI:18420"/>
    </ligand>
</feature>
<keyword evidence="4 18" id="KW-0812">Transmembrane</keyword>
<keyword evidence="24" id="KW-1185">Reference proteome</keyword>
<evidence type="ECO:0000256" key="8">
    <source>
        <dbReference type="ARBA" id="ARBA00022842"/>
    </source>
</evidence>
<evidence type="ECO:0000256" key="12">
    <source>
        <dbReference type="ARBA" id="ARBA00034036"/>
    </source>
</evidence>
<dbReference type="EMBL" id="BAUL01000053">
    <property type="protein sequence ID" value="GAD93309.1"/>
    <property type="molecule type" value="Genomic_DNA"/>
</dbReference>
<evidence type="ECO:0000259" key="20">
    <source>
        <dbReference type="Pfam" id="PF15459"/>
    </source>
</evidence>
<dbReference type="Gene3D" id="3.40.50.1000">
    <property type="entry name" value="HAD superfamily/HAD-like"/>
    <property type="match status" value="2"/>
</dbReference>
<dbReference type="Pfam" id="PF16209">
    <property type="entry name" value="PhoLip_ATPase_N"/>
    <property type="match status" value="1"/>
</dbReference>
<feature type="compositionally biased region" description="Basic and acidic residues" evidence="17">
    <location>
        <begin position="1349"/>
        <end position="1377"/>
    </location>
</feature>
<feature type="binding site" evidence="15">
    <location>
        <position position="844"/>
    </location>
    <ligand>
        <name>ATP</name>
        <dbReference type="ChEBI" id="CHEBI:30616"/>
    </ligand>
</feature>
<dbReference type="GO" id="GO:0000287">
    <property type="term" value="F:magnesium ion binding"/>
    <property type="evidence" value="ECO:0007669"/>
    <property type="project" value="InterPro"/>
</dbReference>
<feature type="region of interest" description="Disordered" evidence="17">
    <location>
        <begin position="1339"/>
        <end position="1674"/>
    </location>
</feature>
<dbReference type="InterPro" id="IPR023299">
    <property type="entry name" value="ATPase_P-typ_cyto_dom_N"/>
</dbReference>
<feature type="transmembrane region" description="Helical" evidence="18">
    <location>
        <begin position="349"/>
        <end position="375"/>
    </location>
</feature>
<keyword evidence="10 18" id="KW-1133">Transmembrane helix</keyword>
<evidence type="ECO:0000256" key="1">
    <source>
        <dbReference type="ARBA" id="ARBA00004141"/>
    </source>
</evidence>
<dbReference type="Proteomes" id="UP000018001">
    <property type="component" value="Unassembled WGS sequence"/>
</dbReference>
<dbReference type="InterPro" id="IPR001757">
    <property type="entry name" value="P_typ_ATPase"/>
</dbReference>
<evidence type="ECO:0000256" key="10">
    <source>
        <dbReference type="ARBA" id="ARBA00022989"/>
    </source>
</evidence>
<evidence type="ECO:0000259" key="21">
    <source>
        <dbReference type="Pfam" id="PF16209"/>
    </source>
</evidence>
<dbReference type="PANTHER" id="PTHR24092:SF174">
    <property type="entry name" value="PHOSPHOLIPID-TRANSPORTING ATPASE DNF3-RELATED"/>
    <property type="match status" value="1"/>
</dbReference>
<dbReference type="SFLD" id="SFLDF00027">
    <property type="entry name" value="p-type_atpase"/>
    <property type="match status" value="1"/>
</dbReference>
<feature type="domain" description="Ribosomal RNA-processing protein 14 N-terminal" evidence="20">
    <location>
        <begin position="1314"/>
        <end position="1364"/>
    </location>
</feature>
<dbReference type="InterPro" id="IPR032631">
    <property type="entry name" value="P-type_ATPase_N"/>
</dbReference>
<dbReference type="GO" id="GO:0032456">
    <property type="term" value="P:endocytic recycling"/>
    <property type="evidence" value="ECO:0007669"/>
    <property type="project" value="TreeGrafter"/>
</dbReference>
<proteinExistence type="inferred from homology"/>
<comment type="caution">
    <text evidence="23">The sequence shown here is derived from an EMBL/GenBank/DDBJ whole genome shotgun (WGS) entry which is preliminary data.</text>
</comment>
<dbReference type="EC" id="7.6.2.1" evidence="3"/>
<dbReference type="SFLD" id="SFLDS00003">
    <property type="entry name" value="Haloacid_Dehalogenase"/>
    <property type="match status" value="1"/>
</dbReference>
<dbReference type="InterPro" id="IPR044492">
    <property type="entry name" value="P_typ_ATPase_HD_dom"/>
</dbReference>
<keyword evidence="5 16" id="KW-0479">Metal-binding</keyword>
<evidence type="ECO:0000259" key="19">
    <source>
        <dbReference type="Pfam" id="PF04935"/>
    </source>
</evidence>
<feature type="compositionally biased region" description="Basic and acidic residues" evidence="17">
    <location>
        <begin position="1717"/>
        <end position="1740"/>
    </location>
</feature>
<dbReference type="InterPro" id="IPR029188">
    <property type="entry name" value="Rrp14_N"/>
</dbReference>
<feature type="compositionally biased region" description="Basic and acidic residues" evidence="17">
    <location>
        <begin position="1750"/>
        <end position="1759"/>
    </location>
</feature>
<dbReference type="eggNOG" id="KOG2885">
    <property type="taxonomic scope" value="Eukaryota"/>
</dbReference>
<evidence type="ECO:0000256" key="18">
    <source>
        <dbReference type="SAM" id="Phobius"/>
    </source>
</evidence>
<name>V5FAC9_BYSSN</name>
<evidence type="ECO:0000259" key="22">
    <source>
        <dbReference type="Pfam" id="PF16212"/>
    </source>
</evidence>
<keyword evidence="7 15" id="KW-0067">ATP-binding</keyword>
<dbReference type="SUPFAM" id="SSF56784">
    <property type="entry name" value="HAD-like"/>
    <property type="match status" value="1"/>
</dbReference>
<comment type="cofactor">
    <cofactor evidence="16">
        <name>Mg(2+)</name>
        <dbReference type="ChEBI" id="CHEBI:18420"/>
    </cofactor>
</comment>
<comment type="subcellular location">
    <subcellularLocation>
        <location evidence="1">Membrane</location>
        <topology evidence="1">Multi-pass membrane protein</topology>
    </subcellularLocation>
</comment>
<feature type="binding site" evidence="15">
    <location>
        <position position="652"/>
    </location>
    <ligand>
        <name>ATP</name>
        <dbReference type="ChEBI" id="CHEBI:30616"/>
    </ligand>
</feature>
<keyword evidence="6 15" id="KW-0547">Nucleotide-binding</keyword>
<feature type="compositionally biased region" description="Basic and acidic residues" evidence="17">
    <location>
        <begin position="1432"/>
        <end position="1475"/>
    </location>
</feature>
<feature type="domain" description="P-type ATPase C-terminal" evidence="22">
    <location>
        <begin position="984"/>
        <end position="1232"/>
    </location>
</feature>
<dbReference type="NCBIfam" id="TIGR01494">
    <property type="entry name" value="ATPase_P-type"/>
    <property type="match status" value="1"/>
</dbReference>
<evidence type="ECO:0000256" key="9">
    <source>
        <dbReference type="ARBA" id="ARBA00022967"/>
    </source>
</evidence>
<dbReference type="GO" id="GO:0005886">
    <property type="term" value="C:plasma membrane"/>
    <property type="evidence" value="ECO:0007669"/>
    <property type="project" value="TreeGrafter"/>
</dbReference>
<keyword evidence="11 18" id="KW-0472">Membrane</keyword>
<dbReference type="HOGENOM" id="CLU_000846_5_2_1"/>
<feature type="binding site" evidence="15">
    <location>
        <position position="764"/>
    </location>
    <ligand>
        <name>ATP</name>
        <dbReference type="ChEBI" id="CHEBI:30616"/>
    </ligand>
</feature>
<feature type="transmembrane region" description="Helical" evidence="18">
    <location>
        <begin position="1160"/>
        <end position="1185"/>
    </location>
</feature>
<feature type="binding site" evidence="15">
    <location>
        <position position="962"/>
    </location>
    <ligand>
        <name>ATP</name>
        <dbReference type="ChEBI" id="CHEBI:30616"/>
    </ligand>
</feature>
<feature type="binding site" evidence="15">
    <location>
        <position position="961"/>
    </location>
    <ligand>
        <name>ATP</name>
        <dbReference type="ChEBI" id="CHEBI:30616"/>
    </ligand>
</feature>
<dbReference type="Gene3D" id="2.70.150.10">
    <property type="entry name" value="Calcium-transporting ATPase, cytoplasmic transduction domain A"/>
    <property type="match status" value="1"/>
</dbReference>
<dbReference type="CDD" id="cd22265">
    <property type="entry name" value="UDM1_RNF168"/>
    <property type="match status" value="1"/>
</dbReference>
<evidence type="ECO:0000256" key="3">
    <source>
        <dbReference type="ARBA" id="ARBA00012189"/>
    </source>
</evidence>
<feature type="compositionally biased region" description="Basic and acidic residues" evidence="17">
    <location>
        <begin position="1771"/>
        <end position="1800"/>
    </location>
</feature>
<feature type="active site" description="4-aspartylphosphate intermediate" evidence="14">
    <location>
        <position position="462"/>
    </location>
</feature>
<dbReference type="Pfam" id="PF15459">
    <property type="entry name" value="RRP14"/>
    <property type="match status" value="1"/>
</dbReference>
<dbReference type="PRINTS" id="PR00119">
    <property type="entry name" value="CATATPASE"/>
</dbReference>
<dbReference type="GO" id="GO:0140326">
    <property type="term" value="F:ATPase-coupled intramembrane lipid transporter activity"/>
    <property type="evidence" value="ECO:0007669"/>
    <property type="project" value="UniProtKB-EC"/>
</dbReference>
<dbReference type="NCBIfam" id="TIGR01652">
    <property type="entry name" value="ATPase-Plipid"/>
    <property type="match status" value="2"/>
</dbReference>
<dbReference type="InterPro" id="IPR008250">
    <property type="entry name" value="ATPase_P-typ_transduc_dom_A_sf"/>
</dbReference>
<dbReference type="GO" id="GO:0045332">
    <property type="term" value="P:phospholipid translocation"/>
    <property type="evidence" value="ECO:0007669"/>
    <property type="project" value="TreeGrafter"/>
</dbReference>
<dbReference type="SUPFAM" id="SSF81665">
    <property type="entry name" value="Calcium ATPase, transmembrane domain M"/>
    <property type="match status" value="1"/>
</dbReference>
<dbReference type="PANTHER" id="PTHR24092">
    <property type="entry name" value="PROBABLE PHOSPHOLIPID-TRANSPORTING ATPASE"/>
    <property type="match status" value="1"/>
</dbReference>
<dbReference type="FunFam" id="3.40.50.1000:FF:000084">
    <property type="entry name" value="Phospholipid-transporting ATPase"/>
    <property type="match status" value="1"/>
</dbReference>
<dbReference type="Pfam" id="PF00702">
    <property type="entry name" value="Hydrolase"/>
    <property type="match status" value="1"/>
</dbReference>
<dbReference type="InterPro" id="IPR006539">
    <property type="entry name" value="P-type_ATPase_IV"/>
</dbReference>
<evidence type="ECO:0000313" key="23">
    <source>
        <dbReference type="EMBL" id="GAD93309.1"/>
    </source>
</evidence>
<feature type="binding site" evidence="15">
    <location>
        <position position="606"/>
    </location>
    <ligand>
        <name>ATP</name>
        <dbReference type="ChEBI" id="CHEBI:30616"/>
    </ligand>
</feature>
<accession>V5FAC9</accession>
<evidence type="ECO:0000256" key="11">
    <source>
        <dbReference type="ARBA" id="ARBA00023136"/>
    </source>
</evidence>
<gene>
    <name evidence="23" type="ORF">PVAR5_1917</name>
</gene>
<dbReference type="InterPro" id="IPR036412">
    <property type="entry name" value="HAD-like_sf"/>
</dbReference>
<dbReference type="Pfam" id="PF13246">
    <property type="entry name" value="Cation_ATPase"/>
    <property type="match status" value="1"/>
</dbReference>
<feature type="binding site" evidence="15">
    <location>
        <position position="675"/>
    </location>
    <ligand>
        <name>ATP</name>
        <dbReference type="ChEBI" id="CHEBI:30616"/>
    </ligand>
</feature>
<dbReference type="Gene3D" id="3.40.1110.10">
    <property type="entry name" value="Calcium-transporting ATPase, cytoplasmic domain N"/>
    <property type="match status" value="2"/>
</dbReference>
<feature type="transmembrane region" description="Helical" evidence="18">
    <location>
        <begin position="1048"/>
        <end position="1068"/>
    </location>
</feature>
<dbReference type="Pfam" id="PF04935">
    <property type="entry name" value="SURF6"/>
    <property type="match status" value="1"/>
</dbReference>
<feature type="binding site" evidence="15">
    <location>
        <position position="937"/>
    </location>
    <ligand>
        <name>ATP</name>
        <dbReference type="ChEBI" id="CHEBI:30616"/>
    </ligand>
</feature>
<dbReference type="InterPro" id="IPR018303">
    <property type="entry name" value="ATPase_P-typ_P_site"/>
</dbReference>
<dbReference type="InterPro" id="IPR023298">
    <property type="entry name" value="ATPase_P-typ_TM_dom_sf"/>
</dbReference>
<evidence type="ECO:0000256" key="4">
    <source>
        <dbReference type="ARBA" id="ARBA00022692"/>
    </source>
</evidence>
<keyword evidence="9" id="KW-1278">Translocase</keyword>
<feature type="compositionally biased region" description="Low complexity" evidence="17">
    <location>
        <begin position="1527"/>
        <end position="1562"/>
    </location>
</feature>
<evidence type="ECO:0000256" key="5">
    <source>
        <dbReference type="ARBA" id="ARBA00022723"/>
    </source>
</evidence>
<feature type="region of interest" description="Disordered" evidence="17">
    <location>
        <begin position="1693"/>
        <end position="1831"/>
    </location>
</feature>
<feature type="binding site" evidence="15">
    <location>
        <position position="846"/>
    </location>
    <ligand>
        <name>ATP</name>
        <dbReference type="ChEBI" id="CHEBI:30616"/>
    </ligand>
</feature>
<dbReference type="PROSITE" id="PS00154">
    <property type="entry name" value="ATPASE_E1_E2"/>
    <property type="match status" value="1"/>
</dbReference>
<feature type="binding site" evidence="15">
    <location>
        <position position="464"/>
    </location>
    <ligand>
        <name>ATP</name>
        <dbReference type="ChEBI" id="CHEBI:30616"/>
    </ligand>
</feature>
<dbReference type="InterPro" id="IPR023214">
    <property type="entry name" value="HAD_sf"/>
</dbReference>
<feature type="compositionally biased region" description="Basic residues" evidence="17">
    <location>
        <begin position="1801"/>
        <end position="1814"/>
    </location>
</feature>
<feature type="binding site" evidence="15">
    <location>
        <position position="845"/>
    </location>
    <ligand>
        <name>ATP</name>
        <dbReference type="ChEBI" id="CHEBI:30616"/>
    </ligand>
</feature>
<feature type="compositionally biased region" description="Basic and acidic residues" evidence="17">
    <location>
        <begin position="1610"/>
        <end position="1623"/>
    </location>
</feature>
<organism evidence="23 24">
    <name type="scientific">Byssochlamys spectabilis (strain No. 5 / NBRC 109023)</name>
    <name type="common">Paecilomyces variotii</name>
    <dbReference type="NCBI Taxonomy" id="1356009"/>
    <lineage>
        <taxon>Eukaryota</taxon>
        <taxon>Fungi</taxon>
        <taxon>Dikarya</taxon>
        <taxon>Ascomycota</taxon>
        <taxon>Pezizomycotina</taxon>
        <taxon>Eurotiomycetes</taxon>
        <taxon>Eurotiomycetidae</taxon>
        <taxon>Eurotiales</taxon>
        <taxon>Thermoascaceae</taxon>
        <taxon>Paecilomyces</taxon>
    </lineage>
</organism>
<dbReference type="InterPro" id="IPR032630">
    <property type="entry name" value="P_typ_ATPase_c"/>
</dbReference>
<feature type="domain" description="P-type ATPase N-terminal" evidence="21">
    <location>
        <begin position="63"/>
        <end position="119"/>
    </location>
</feature>
<sequence>MGPTTEHRQGWLQQEIKQRAEAWYRKYVLGLILRRKALSSANDGRRIPLQPFHEKPLIDPRRHYPYISNTIRSSRYTIWDFLPKQFFFQITRLGNFYFICIGVPQAIPGLSNTGSYTTILPLLFFILLTVAKEGYDDYKRHRLDNVENTRCATVIRDGRHEERRRSFARISDIRSFPSVSKKKSEVVEEFELKEDELRWKEVQWQDIKVGDIIRLERDDAIPADVVLLYADGEDGIAYIETMALDGETNLKSRQALSEFERCNTIEGIRSCKAEFVVEDPNLNLYDFNGRAILNGESVPLTLNEVIYRGSVLRNTKLAIGMVINTGEECKIRMNANHHPKAKKPRLEKFLNQVVLTLVAYVILLTMGCSVGYLLWRRSVEKHSWYLKGAKVSAKEIIIGYAIEFNNVIPLALYVSLEIVKIGQALLLNGDIEMYDESSDTPARCNTNTILENLGQVNYILSDKTGTLTENVMRFRKISVAGTAWLHEMDIKNDQDQVSETGEGDHDSIKSCHITTTAKVGDSQTSISPLVEYQPRPSFSTWRSAGRPDHPQPELTTRQLLEYIRLRPASEFSQRAREFILATALCHTCLPEVTGDNIDFQASSPDELALVQAAQELGYVVIRRSSHSITLLVRDGSGNGREESYEVLDIIEFSSKRKRMSIVVRCPDGRIWLLCKGADNVILPRLKHADQVARVAKRVRESREFNCPRQSQQFEAAERAGVRRSLEITKQSAFHFLDKLPTTNDSTILTRCLEHVDDFANEGLRTLLFGHKFVSPDDYSSWRKIYREATTSLTDRQELIEEAGEIIEQSLDLLGASAIEDKLQQGVPETIDKLRRANIRIWMLTGDKRETAIKIAHSARLVLPGSKTFILDSTVDDLQGQILAVYDEIYLRDANSVLVVDGHTLAVVESEPILKDSFYRLIASTRSVICCRASPAQKASIVEAIRAHIPKSLTLAIGDGANDIAMIQSADVGVGVSGKEGLQAARVADYSIAQFRFLQRLLLVHGHWNYVRTAKFILMTFWKEMFFYMMQALYQRYNGYTGTSLYESWSLTVLNTLFTSLCVIIMGIFEQDLSADTLLAVPEVYLYGQNNAGLNLRKYLAWMLCATVEGMVVWFFSWAVYGVLYIPKDQGLFAFGDLVFTLAILWTNVKLFIGETHCKTIIVITCFSITIAGWWAWNAFLAAAYAPQPGPYSARGGFTHSFGTDPVWWLTLLLVFAIQVALQVVYSSLNRNIISIAMKPLRRRVKWFGGNEDSDVRMFQEMEQDPSMRERLKRMARDEVEEPDVEFLSAHMILVPLANMPEENSLVTMADLEERLRSHAEAFDGLLSLIPAKYYYGEDTSDQWQRKKQTKEQARKAKKAKLDPDSAKTAKDIMEENARKRKRDDEEGAEEASDSESSVAELGTELPKEGLKRIDAKKKQKKDAEEEEAAPSKSKEEAEERKKLKAEKKAEKKAAQKEKKKAKEAAKKEKKQDEGKPAPASTQKSQSSAKPEKQKSAAEDEEEDDNDDNDEDEVEQDEGFSLEFNEEPASTASSTPNSPGFDASNNASGSSSISSIVPPSASAETSKKPSTEQQKTPKATPEELKQRLQKRLDELRAARHADGLNGRPARNRQELIEARRQKAEQRKKHKKELRQKAKEEEQRKQDEAMARRFSPSGSGSLLASPRSPAESTASASNNFSFGRIAFADGAQVDPSLSSLIDGHKRKGPQDPATALKAAEAKQSRLTTMDEEKRKEIEEKDMWLNAKKRAHGERVRDDTSLLKKTLKRKETAKKKSEREWRERLEGVAKGKDARQAKREENLRKRKEGKGAGKGKARPGFEGSFKAKVGGKKK</sequence>
<dbReference type="OrthoDB" id="377733at2759"/>
<dbReference type="GO" id="GO:0016887">
    <property type="term" value="F:ATP hydrolysis activity"/>
    <property type="evidence" value="ECO:0007669"/>
    <property type="project" value="InterPro"/>
</dbReference>
<feature type="compositionally biased region" description="Low complexity" evidence="17">
    <location>
        <begin position="1653"/>
        <end position="1668"/>
    </location>
</feature>
<feature type="compositionally biased region" description="Polar residues" evidence="17">
    <location>
        <begin position="1479"/>
        <end position="1488"/>
    </location>
</feature>
<dbReference type="GO" id="GO:0005524">
    <property type="term" value="F:ATP binding"/>
    <property type="evidence" value="ECO:0007669"/>
    <property type="project" value="UniProtKB-KW"/>
</dbReference>
<evidence type="ECO:0000256" key="6">
    <source>
        <dbReference type="ARBA" id="ARBA00022741"/>
    </source>
</evidence>
<evidence type="ECO:0000256" key="13">
    <source>
        <dbReference type="ARBA" id="ARBA00049128"/>
    </source>
</evidence>
<feature type="compositionally biased region" description="Basic and acidic residues" evidence="17">
    <location>
        <begin position="1633"/>
        <end position="1649"/>
    </location>
</feature>
<feature type="binding site" evidence="15">
    <location>
        <position position="462"/>
    </location>
    <ligand>
        <name>ATP</name>
        <dbReference type="ChEBI" id="CHEBI:30616"/>
    </ligand>
</feature>
<evidence type="ECO:0000256" key="16">
    <source>
        <dbReference type="PIRSR" id="PIRSR606539-3"/>
    </source>
</evidence>
<dbReference type="Pfam" id="PF16212">
    <property type="entry name" value="PhoLip_ATPase_C"/>
    <property type="match status" value="1"/>
</dbReference>
<feature type="binding site" evidence="15">
    <location>
        <position position="931"/>
    </location>
    <ligand>
        <name>ATP</name>
        <dbReference type="ChEBI" id="CHEBI:30616"/>
    </ligand>
</feature>
<comment type="catalytic activity">
    <reaction evidence="13">
        <text>a 1,2-diacyl-sn-glycero-3-phosphoethanolamine(out) + ATP + H2O = a 1,2-diacyl-sn-glycero-3-phosphoethanolamine(in) + ADP + phosphate + H(+)</text>
        <dbReference type="Rhea" id="RHEA:66132"/>
        <dbReference type="ChEBI" id="CHEBI:15377"/>
        <dbReference type="ChEBI" id="CHEBI:15378"/>
        <dbReference type="ChEBI" id="CHEBI:30616"/>
        <dbReference type="ChEBI" id="CHEBI:43474"/>
        <dbReference type="ChEBI" id="CHEBI:64612"/>
        <dbReference type="ChEBI" id="CHEBI:456216"/>
    </reaction>
    <physiologicalReaction direction="left-to-right" evidence="13">
        <dbReference type="Rhea" id="RHEA:66133"/>
    </physiologicalReaction>
</comment>
<evidence type="ECO:0000256" key="17">
    <source>
        <dbReference type="SAM" id="MobiDB-lite"/>
    </source>
</evidence>
<dbReference type="InParanoid" id="V5FAC9"/>
<evidence type="ECO:0000256" key="15">
    <source>
        <dbReference type="PIRSR" id="PIRSR606539-2"/>
    </source>
</evidence>
<reference evidence="24" key="1">
    <citation type="journal article" date="2014" name="Genome Announc.">
        <title>Draft genome sequence of the formaldehyde-resistant fungus Byssochlamys spectabilis No. 5 (anamorph Paecilomyces variotii No. 5) (NBRC109023).</title>
        <authorList>
            <person name="Oka T."/>
            <person name="Ekino K."/>
            <person name="Fukuda K."/>
            <person name="Nomura Y."/>
        </authorList>
    </citation>
    <scope>NUCLEOTIDE SEQUENCE [LARGE SCALE GENOMIC DNA]</scope>
    <source>
        <strain evidence="24">No. 5 / NBRC 109023</strain>
    </source>
</reference>
<dbReference type="SUPFAM" id="SSF81660">
    <property type="entry name" value="Metal cation-transporting ATPase, ATP-binding domain N"/>
    <property type="match status" value="1"/>
</dbReference>
<feature type="compositionally biased region" description="Acidic residues" evidence="17">
    <location>
        <begin position="1498"/>
        <end position="1525"/>
    </location>
</feature>
<comment type="catalytic activity">
    <reaction evidence="12">
        <text>ATP + H2O + phospholipidSide 1 = ADP + phosphate + phospholipidSide 2.</text>
        <dbReference type="EC" id="7.6.2.1"/>
    </reaction>
</comment>
<evidence type="ECO:0000256" key="14">
    <source>
        <dbReference type="PIRSR" id="PIRSR606539-1"/>
    </source>
</evidence>
<feature type="compositionally biased region" description="Basic and acidic residues" evidence="17">
    <location>
        <begin position="1579"/>
        <end position="1601"/>
    </location>
</feature>
<evidence type="ECO:0000313" key="24">
    <source>
        <dbReference type="Proteomes" id="UP000018001"/>
    </source>
</evidence>
<feature type="binding site" evidence="16">
    <location>
        <position position="462"/>
    </location>
    <ligand>
        <name>Mg(2+)</name>
        <dbReference type="ChEBI" id="CHEBI:18420"/>
    </ligand>
</feature>
<comment type="similarity">
    <text evidence="2">Belongs to the cation transport ATPase (P-type) (TC 3.A.3) family. Type IV subfamily.</text>
</comment>
<feature type="transmembrane region" description="Helical" evidence="18">
    <location>
        <begin position="1098"/>
        <end position="1125"/>
    </location>
</feature>